<accession>A0A316E772</accession>
<protein>
    <submittedName>
        <fullName evidence="2">Prevent-host-death family protein</fullName>
    </submittedName>
</protein>
<reference evidence="2 3" key="1">
    <citation type="submission" date="2018-05" db="EMBL/GenBank/DDBJ databases">
        <title>Genomic Encyclopedia of Archaeal and Bacterial Type Strains, Phase II (KMG-II): from individual species to whole genera.</title>
        <authorList>
            <person name="Goeker M."/>
        </authorList>
    </citation>
    <scope>NUCLEOTIDE SEQUENCE [LARGE SCALE GENOMIC DNA]</scope>
    <source>
        <strain evidence="2 3">DSM 22214</strain>
    </source>
</reference>
<sequence>MQYIVNNKGKNTAVIIPIKEWDELQRIKKKLQIFDNLDNALQEVKDVKAGKRTEGRSLEDFLNEN</sequence>
<dbReference type="NCBIfam" id="TIGR01552">
    <property type="entry name" value="phd_fam"/>
    <property type="match status" value="1"/>
</dbReference>
<dbReference type="SUPFAM" id="SSF143120">
    <property type="entry name" value="YefM-like"/>
    <property type="match status" value="1"/>
</dbReference>
<comment type="caution">
    <text evidence="2">The sequence shown here is derived from an EMBL/GenBank/DDBJ whole genome shotgun (WGS) entry which is preliminary data.</text>
</comment>
<proteinExistence type="inferred from homology"/>
<keyword evidence="3" id="KW-1185">Reference proteome</keyword>
<gene>
    <name evidence="2" type="ORF">LV89_02405</name>
</gene>
<dbReference type="InterPro" id="IPR036165">
    <property type="entry name" value="YefM-like_sf"/>
</dbReference>
<dbReference type="OrthoDB" id="798979at2"/>
<dbReference type="EMBL" id="QGGO01000011">
    <property type="protein sequence ID" value="PWK26557.1"/>
    <property type="molecule type" value="Genomic_DNA"/>
</dbReference>
<comment type="similarity">
    <text evidence="1">Belongs to the phD/YefM antitoxin family.</text>
</comment>
<evidence type="ECO:0000256" key="1">
    <source>
        <dbReference type="ARBA" id="ARBA00009981"/>
    </source>
</evidence>
<organism evidence="2 3">
    <name type="scientific">Arcicella aurantiaca</name>
    <dbReference type="NCBI Taxonomy" id="591202"/>
    <lineage>
        <taxon>Bacteria</taxon>
        <taxon>Pseudomonadati</taxon>
        <taxon>Bacteroidota</taxon>
        <taxon>Cytophagia</taxon>
        <taxon>Cytophagales</taxon>
        <taxon>Flectobacillaceae</taxon>
        <taxon>Arcicella</taxon>
    </lineage>
</organism>
<name>A0A316E772_9BACT</name>
<dbReference type="AlphaFoldDB" id="A0A316E772"/>
<dbReference type="Proteomes" id="UP000245489">
    <property type="component" value="Unassembled WGS sequence"/>
</dbReference>
<evidence type="ECO:0000313" key="3">
    <source>
        <dbReference type="Proteomes" id="UP000245489"/>
    </source>
</evidence>
<evidence type="ECO:0000313" key="2">
    <source>
        <dbReference type="EMBL" id="PWK26557.1"/>
    </source>
</evidence>
<dbReference type="RefSeq" id="WP_109743134.1">
    <property type="nucleotide sequence ID" value="NZ_QGGO01000011.1"/>
</dbReference>